<dbReference type="PANTHER" id="PTHR12894:SF27">
    <property type="entry name" value="TRANSFORMING GROWTH FACTOR-BETA RECEPTOR-ASSOCIATED PROTEIN 1"/>
    <property type="match status" value="1"/>
</dbReference>
<protein>
    <submittedName>
        <fullName evidence="1">Uncharacterized protein</fullName>
    </submittedName>
</protein>
<gene>
    <name evidence="1" type="ORF">DM01DRAFT_1036135</name>
</gene>
<keyword evidence="2" id="KW-1185">Reference proteome</keyword>
<dbReference type="GO" id="GO:0016020">
    <property type="term" value="C:membrane"/>
    <property type="evidence" value="ECO:0007669"/>
    <property type="project" value="TreeGrafter"/>
</dbReference>
<comment type="caution">
    <text evidence="1">The sequence shown here is derived from an EMBL/GenBank/DDBJ whole genome shotgun (WGS) entry which is preliminary data.</text>
</comment>
<organism evidence="1 2">
    <name type="scientific">Hesseltinella vesiculosa</name>
    <dbReference type="NCBI Taxonomy" id="101127"/>
    <lineage>
        <taxon>Eukaryota</taxon>
        <taxon>Fungi</taxon>
        <taxon>Fungi incertae sedis</taxon>
        <taxon>Mucoromycota</taxon>
        <taxon>Mucoromycotina</taxon>
        <taxon>Mucoromycetes</taxon>
        <taxon>Mucorales</taxon>
        <taxon>Cunninghamellaceae</taxon>
        <taxon>Hesseltinella</taxon>
    </lineage>
</organism>
<dbReference type="AlphaFoldDB" id="A0A1X2GIF9"/>
<dbReference type="InterPro" id="IPR032914">
    <property type="entry name" value="Vam6/VPS39/TRAP1"/>
</dbReference>
<reference evidence="1 2" key="1">
    <citation type="submission" date="2016-07" db="EMBL/GenBank/DDBJ databases">
        <title>Pervasive Adenine N6-methylation of Active Genes in Fungi.</title>
        <authorList>
            <consortium name="DOE Joint Genome Institute"/>
            <person name="Mondo S.J."/>
            <person name="Dannebaum R.O."/>
            <person name="Kuo R.C."/>
            <person name="Labutti K."/>
            <person name="Haridas S."/>
            <person name="Kuo A."/>
            <person name="Salamov A."/>
            <person name="Ahrendt S.R."/>
            <person name="Lipzen A."/>
            <person name="Sullivan W."/>
            <person name="Andreopoulos W.B."/>
            <person name="Clum A."/>
            <person name="Lindquist E."/>
            <person name="Daum C."/>
            <person name="Ramamoorthy G.K."/>
            <person name="Gryganskyi A."/>
            <person name="Culley D."/>
            <person name="Magnuson J.K."/>
            <person name="James T.Y."/>
            <person name="O'Malley M.A."/>
            <person name="Stajich J.E."/>
            <person name="Spatafora J.W."/>
            <person name="Visel A."/>
            <person name="Grigoriev I.V."/>
        </authorList>
    </citation>
    <scope>NUCLEOTIDE SEQUENCE [LARGE SCALE GENOMIC DNA]</scope>
    <source>
        <strain evidence="1 2">NRRL 3301</strain>
    </source>
</reference>
<evidence type="ECO:0000313" key="1">
    <source>
        <dbReference type="EMBL" id="ORX54476.1"/>
    </source>
</evidence>
<dbReference type="EMBL" id="MCGT01000013">
    <property type="protein sequence ID" value="ORX54476.1"/>
    <property type="molecule type" value="Genomic_DNA"/>
</dbReference>
<evidence type="ECO:0000313" key="2">
    <source>
        <dbReference type="Proteomes" id="UP000242146"/>
    </source>
</evidence>
<dbReference type="GO" id="GO:0034058">
    <property type="term" value="P:endosomal vesicle fusion"/>
    <property type="evidence" value="ECO:0007669"/>
    <property type="project" value="TreeGrafter"/>
</dbReference>
<sequence length="132" mass="15196">MNGIEPSRPAGGSDLLDEELDRLQLMDELDADKLDERRRLFFMLLQTYLAIEDKDLMVARALHLLNTQGYYFDALKVLDIIPDDWPLDQLQDFLVHSLRRSLHNTLEGELVVAMSRGENLLVGYCPRSFLCS</sequence>
<dbReference type="GO" id="GO:0006914">
    <property type="term" value="P:autophagy"/>
    <property type="evidence" value="ECO:0007669"/>
    <property type="project" value="TreeGrafter"/>
</dbReference>
<dbReference type="PANTHER" id="PTHR12894">
    <property type="entry name" value="CNH DOMAIN CONTAINING"/>
    <property type="match status" value="1"/>
</dbReference>
<dbReference type="Proteomes" id="UP000242146">
    <property type="component" value="Unassembled WGS sequence"/>
</dbReference>
<accession>A0A1X2GIF9</accession>
<proteinExistence type="predicted"/>
<dbReference type="STRING" id="101127.A0A1X2GIF9"/>
<dbReference type="GO" id="GO:0005737">
    <property type="term" value="C:cytoplasm"/>
    <property type="evidence" value="ECO:0007669"/>
    <property type="project" value="TreeGrafter"/>
</dbReference>
<name>A0A1X2GIF9_9FUNG</name>
<dbReference type="OrthoDB" id="10258882at2759"/>